<gene>
    <name evidence="5" type="ORF">DHA2_150520</name>
</gene>
<dbReference type="Gene3D" id="3.40.50.300">
    <property type="entry name" value="P-loop containing nucleotide triphosphate hydrolases"/>
    <property type="match status" value="1"/>
</dbReference>
<comment type="caution">
    <text evidence="5">The sequence shown here is derived from an EMBL/GenBank/DDBJ whole genome shotgun (WGS) entry which is preliminary data.</text>
</comment>
<dbReference type="VEuPathDB" id="GiardiaDB:DHA2_150520"/>
<dbReference type="Proteomes" id="UP000018320">
    <property type="component" value="Unassembled WGS sequence"/>
</dbReference>
<evidence type="ECO:0000259" key="3">
    <source>
        <dbReference type="Pfam" id="PF09336"/>
    </source>
</evidence>
<dbReference type="PANTHER" id="PTHR23074:SF83">
    <property type="entry name" value="VACUOLAR PROTEIN SORTING-ASSOCIATED PROTEIN 4A"/>
    <property type="match status" value="1"/>
</dbReference>
<feature type="domain" description="Spastin/Vps4 C-terminal" evidence="3">
    <location>
        <begin position="93"/>
        <end position="146"/>
    </location>
</feature>
<dbReference type="SUPFAM" id="SSF52540">
    <property type="entry name" value="P-loop containing nucleoside triphosphate hydrolases"/>
    <property type="match status" value="1"/>
</dbReference>
<evidence type="ECO:0000259" key="4">
    <source>
        <dbReference type="Pfam" id="PF17862"/>
    </source>
</evidence>
<evidence type="ECO:0000313" key="5">
    <source>
        <dbReference type="EMBL" id="ESU35214.1"/>
    </source>
</evidence>
<feature type="domain" description="AAA ATPase AAA+ lid" evidence="4">
    <location>
        <begin position="38"/>
        <end position="69"/>
    </location>
</feature>
<evidence type="ECO:0000313" key="6">
    <source>
        <dbReference type="Proteomes" id="UP000018320"/>
    </source>
</evidence>
<dbReference type="EMBL" id="AHGT01000093">
    <property type="protein sequence ID" value="ESU35214.1"/>
    <property type="molecule type" value="Genomic_DNA"/>
</dbReference>
<reference evidence="6" key="1">
    <citation type="submission" date="2012-02" db="EMBL/GenBank/DDBJ databases">
        <title>Genome sequencing of Giardia lamblia Genotypes A2 and B isolates (DH and GS) and comparative analysis with the genomes of Genotypes A1 and E (WB and Pig).</title>
        <authorList>
            <person name="Adam R."/>
            <person name="Dahlstrom E."/>
            <person name="Martens C."/>
            <person name="Bruno D."/>
            <person name="Barbian K."/>
            <person name="Porcella S.F."/>
            <person name="Nash T."/>
        </authorList>
    </citation>
    <scope>NUCLEOTIDE SEQUENCE</scope>
    <source>
        <strain evidence="6">DH</strain>
    </source>
</reference>
<proteinExistence type="predicted"/>
<dbReference type="VEuPathDB" id="GiardiaDB:GL50803_00101906"/>
<dbReference type="GO" id="GO:0016887">
    <property type="term" value="F:ATP hydrolysis activity"/>
    <property type="evidence" value="ECO:0007669"/>
    <property type="project" value="TreeGrafter"/>
</dbReference>
<accession>V6T904</accession>
<dbReference type="VEuPathDB" id="GiardiaDB:QR46_4172"/>
<evidence type="ECO:0000256" key="1">
    <source>
        <dbReference type="ARBA" id="ARBA00022741"/>
    </source>
</evidence>
<dbReference type="Pfam" id="PF09336">
    <property type="entry name" value="Vps4_C"/>
    <property type="match status" value="1"/>
</dbReference>
<dbReference type="InterPro" id="IPR050304">
    <property type="entry name" value="MT-severing_AAA_ATPase"/>
</dbReference>
<sequence>MEIRRRFEKRIEIVLPDAAARANIIKNCIGTTPNVLADEDITELGQQTENYSGSDLSILCKEALMDPVRVLQKVSYFRLNKITGMYEVSASDMPGAEKKNFMDIPNDKLTVPYVTVSSLLRAKAAVKSSVSQADKSRIAKFTAEFGST</sequence>
<dbReference type="PANTHER" id="PTHR23074">
    <property type="entry name" value="AAA DOMAIN-CONTAINING"/>
    <property type="match status" value="1"/>
</dbReference>
<keyword evidence="1" id="KW-0547">Nucleotide-binding</keyword>
<reference evidence="5 6" key="2">
    <citation type="journal article" date="2013" name="Genome Biol. Evol.">
        <title>Genome sequencing of Giardia lamblia genotypes A2 and B isolates (DH and GS) and comparative analysis with the genomes of genotypes A1 and E (WB and Pig).</title>
        <authorList>
            <person name="Adam R.D."/>
            <person name="Dahlstrom E.W."/>
            <person name="Martens C.A."/>
            <person name="Bruno D.P."/>
            <person name="Barbian K.D."/>
            <person name="Ricklefs S.M."/>
            <person name="Hernandez M.M."/>
            <person name="Narla N.P."/>
            <person name="Patel R.B."/>
            <person name="Porcella S.F."/>
            <person name="Nash T.E."/>
        </authorList>
    </citation>
    <scope>NUCLEOTIDE SEQUENCE [LARGE SCALE GENOMIC DNA]</scope>
    <source>
        <strain evidence="5 6">DH</strain>
    </source>
</reference>
<keyword evidence="2" id="KW-0067">ATP-binding</keyword>
<dbReference type="FunFam" id="1.10.8.60:FF:000015">
    <property type="entry name" value="vacuolar protein sorting-associated protein 4A"/>
    <property type="match status" value="1"/>
</dbReference>
<dbReference type="GO" id="GO:0005524">
    <property type="term" value="F:ATP binding"/>
    <property type="evidence" value="ECO:0007669"/>
    <property type="project" value="UniProtKB-KW"/>
</dbReference>
<organism evidence="5 6">
    <name type="scientific">Giardia intestinalis</name>
    <name type="common">Giardia lamblia</name>
    <dbReference type="NCBI Taxonomy" id="5741"/>
    <lineage>
        <taxon>Eukaryota</taxon>
        <taxon>Metamonada</taxon>
        <taxon>Diplomonadida</taxon>
        <taxon>Hexamitidae</taxon>
        <taxon>Giardiinae</taxon>
        <taxon>Giardia</taxon>
    </lineage>
</organism>
<dbReference type="InterPro" id="IPR027417">
    <property type="entry name" value="P-loop_NTPase"/>
</dbReference>
<dbReference type="Pfam" id="PF17862">
    <property type="entry name" value="AAA_lid_3"/>
    <property type="match status" value="1"/>
</dbReference>
<name>V6T904_GIAIN</name>
<dbReference type="GO" id="GO:0016197">
    <property type="term" value="P:endosomal transport"/>
    <property type="evidence" value="ECO:0007669"/>
    <property type="project" value="TreeGrafter"/>
</dbReference>
<evidence type="ECO:0000256" key="2">
    <source>
        <dbReference type="ARBA" id="ARBA00022840"/>
    </source>
</evidence>
<dbReference type="InterPro" id="IPR041569">
    <property type="entry name" value="AAA_lid_3"/>
</dbReference>
<dbReference type="GO" id="GO:0007033">
    <property type="term" value="P:vacuole organization"/>
    <property type="evidence" value="ECO:0007669"/>
    <property type="project" value="TreeGrafter"/>
</dbReference>
<protein>
    <submittedName>
        <fullName evidence="5">Vacuolar protein sorting-associated protein VPS4</fullName>
    </submittedName>
</protein>
<dbReference type="Gene3D" id="1.10.8.60">
    <property type="match status" value="1"/>
</dbReference>
<dbReference type="InterPro" id="IPR015415">
    <property type="entry name" value="Spast_Vps4_C"/>
</dbReference>
<dbReference type="AlphaFoldDB" id="V6T904"/>
<dbReference type="VEuPathDB" id="GiardiaDB:GL50581_3137"/>